<keyword evidence="12" id="KW-1185">Reference proteome</keyword>
<dbReference type="InterPro" id="IPR002464">
    <property type="entry name" value="DNA/RNA_helicase_DEAH_CS"/>
</dbReference>
<comment type="cofactor">
    <cofactor evidence="1">
        <name>[4Fe-4S] cluster</name>
        <dbReference type="ChEBI" id="CHEBI:49883"/>
    </cofactor>
</comment>
<dbReference type="WBParaSite" id="Hba_20614">
    <property type="protein sequence ID" value="Hba_20614"/>
    <property type="gene ID" value="Hba_20614"/>
</dbReference>
<evidence type="ECO:0000256" key="8">
    <source>
        <dbReference type="ARBA" id="ARBA00048954"/>
    </source>
</evidence>
<dbReference type="InterPro" id="IPR045028">
    <property type="entry name" value="DinG/Rad3-like"/>
</dbReference>
<evidence type="ECO:0000313" key="13">
    <source>
        <dbReference type="WBParaSite" id="Hba_20614"/>
    </source>
</evidence>
<dbReference type="InterPro" id="IPR010643">
    <property type="entry name" value="HBB"/>
</dbReference>
<evidence type="ECO:0000259" key="11">
    <source>
        <dbReference type="Pfam" id="PF06777"/>
    </source>
</evidence>
<keyword evidence="2" id="KW-0408">Iron</keyword>
<organism evidence="12 13">
    <name type="scientific">Heterorhabditis bacteriophora</name>
    <name type="common">Entomopathogenic nematode worm</name>
    <dbReference type="NCBI Taxonomy" id="37862"/>
    <lineage>
        <taxon>Eukaryota</taxon>
        <taxon>Metazoa</taxon>
        <taxon>Ecdysozoa</taxon>
        <taxon>Nematoda</taxon>
        <taxon>Chromadorea</taxon>
        <taxon>Rhabditida</taxon>
        <taxon>Rhabditina</taxon>
        <taxon>Rhabditomorpha</taxon>
        <taxon>Strongyloidea</taxon>
        <taxon>Heterorhabditidae</taxon>
        <taxon>Heterorhabditis</taxon>
    </lineage>
</organism>
<accession>A0A1I7XS21</accession>
<dbReference type="GO" id="GO:0045951">
    <property type="term" value="P:positive regulation of mitotic recombination"/>
    <property type="evidence" value="ECO:0007669"/>
    <property type="project" value="TreeGrafter"/>
</dbReference>
<dbReference type="InterPro" id="IPR001945">
    <property type="entry name" value="RAD3/XPD"/>
</dbReference>
<dbReference type="Pfam" id="PF06733">
    <property type="entry name" value="DEAD_2"/>
    <property type="match status" value="1"/>
</dbReference>
<evidence type="ECO:0000256" key="7">
    <source>
        <dbReference type="ARBA" id="ARBA00044969"/>
    </source>
</evidence>
<dbReference type="PROSITE" id="PS00690">
    <property type="entry name" value="DEAH_ATP_HELICASE"/>
    <property type="match status" value="1"/>
</dbReference>
<comment type="catalytic activity">
    <reaction evidence="8">
        <text>ATP + H2O = ADP + phosphate + H(+)</text>
        <dbReference type="Rhea" id="RHEA:13065"/>
        <dbReference type="ChEBI" id="CHEBI:15377"/>
        <dbReference type="ChEBI" id="CHEBI:15378"/>
        <dbReference type="ChEBI" id="CHEBI:30616"/>
        <dbReference type="ChEBI" id="CHEBI:43474"/>
        <dbReference type="ChEBI" id="CHEBI:456216"/>
        <dbReference type="EC" id="5.6.2.3"/>
    </reaction>
</comment>
<keyword evidence="3" id="KW-0227">DNA damage</keyword>
<dbReference type="GO" id="GO:0051539">
    <property type="term" value="F:4 iron, 4 sulfur cluster binding"/>
    <property type="evidence" value="ECO:0007669"/>
    <property type="project" value="UniProtKB-KW"/>
</dbReference>
<dbReference type="Pfam" id="PF06777">
    <property type="entry name" value="HBB"/>
    <property type="match status" value="1"/>
</dbReference>
<dbReference type="Proteomes" id="UP000095283">
    <property type="component" value="Unplaced"/>
</dbReference>
<dbReference type="PANTHER" id="PTHR11472">
    <property type="entry name" value="DNA REPAIR DEAD HELICASE RAD3/XP-D SUBFAMILY MEMBER"/>
    <property type="match status" value="1"/>
</dbReference>
<sequence length="176" mass="20452">MDLMENRWAIVVHRIHADSRQFETVKISNPPLTKRGAKSCVVFDEAHNIDNVCIESMSIGISHKQTEKAVQELAKLDEAVQRTKRENADRLQSEYEKLVEGLKRAERERANDERLANPVLPDAILHEAVPGSIRTAQHFVLFMKRVVEYVRHRMRSTQVPLCQRSNNCIYFFHYVI</sequence>
<dbReference type="GO" id="GO:0043139">
    <property type="term" value="F:5'-3' DNA helicase activity"/>
    <property type="evidence" value="ECO:0007669"/>
    <property type="project" value="UniProtKB-EC"/>
</dbReference>
<dbReference type="PANTHER" id="PTHR11472:SF1">
    <property type="entry name" value="GENERAL TRANSCRIPTION AND DNA REPAIR FACTOR IIH HELICASE SUBUNIT XPD"/>
    <property type="match status" value="1"/>
</dbReference>
<feature type="coiled-coil region" evidence="9">
    <location>
        <begin position="66"/>
        <end position="115"/>
    </location>
</feature>
<keyword evidence="2" id="KW-0411">Iron-sulfur</keyword>
<dbReference type="GO" id="GO:0006289">
    <property type="term" value="P:nucleotide-excision repair"/>
    <property type="evidence" value="ECO:0007669"/>
    <property type="project" value="InterPro"/>
</dbReference>
<keyword evidence="9" id="KW-0175">Coiled coil</keyword>
<evidence type="ECO:0000256" key="5">
    <source>
        <dbReference type="ARBA" id="ARBA00023125"/>
    </source>
</evidence>
<keyword evidence="5" id="KW-0238">DNA-binding</keyword>
<evidence type="ECO:0000313" key="12">
    <source>
        <dbReference type="Proteomes" id="UP000095283"/>
    </source>
</evidence>
<keyword evidence="6" id="KW-0234">DNA repair</keyword>
<evidence type="ECO:0000256" key="6">
    <source>
        <dbReference type="ARBA" id="ARBA00023204"/>
    </source>
</evidence>
<reference evidence="13" key="1">
    <citation type="submission" date="2016-11" db="UniProtKB">
        <authorList>
            <consortium name="WormBaseParasite"/>
        </authorList>
    </citation>
    <scope>IDENTIFICATION</scope>
</reference>
<dbReference type="AlphaFoldDB" id="A0A1I7XS21"/>
<evidence type="ECO:0000256" key="4">
    <source>
        <dbReference type="ARBA" id="ARBA00022801"/>
    </source>
</evidence>
<feature type="domain" description="Helical and beta-bridge" evidence="11">
    <location>
        <begin position="79"/>
        <end position="159"/>
    </location>
</feature>
<dbReference type="InterPro" id="IPR010614">
    <property type="entry name" value="RAD3-like_helicase_DEAD"/>
</dbReference>
<dbReference type="GO" id="GO:0005524">
    <property type="term" value="F:ATP binding"/>
    <property type="evidence" value="ECO:0007669"/>
    <property type="project" value="InterPro"/>
</dbReference>
<evidence type="ECO:0000256" key="3">
    <source>
        <dbReference type="ARBA" id="ARBA00022763"/>
    </source>
</evidence>
<dbReference type="GO" id="GO:0016818">
    <property type="term" value="F:hydrolase activity, acting on acid anhydrides, in phosphorus-containing anhydrides"/>
    <property type="evidence" value="ECO:0007669"/>
    <property type="project" value="InterPro"/>
</dbReference>
<dbReference type="EC" id="5.6.2.3" evidence="7"/>
<feature type="domain" description="RAD3-like helicase DEAD" evidence="10">
    <location>
        <begin position="37"/>
        <end position="65"/>
    </location>
</feature>
<proteinExistence type="predicted"/>
<dbReference type="Gene3D" id="3.40.50.300">
    <property type="entry name" value="P-loop containing nucleotide triphosphate hydrolases"/>
    <property type="match status" value="1"/>
</dbReference>
<dbReference type="GO" id="GO:0003684">
    <property type="term" value="F:damaged DNA binding"/>
    <property type="evidence" value="ECO:0007669"/>
    <property type="project" value="TreeGrafter"/>
</dbReference>
<evidence type="ECO:0000259" key="10">
    <source>
        <dbReference type="Pfam" id="PF06733"/>
    </source>
</evidence>
<evidence type="ECO:0000256" key="9">
    <source>
        <dbReference type="SAM" id="Coils"/>
    </source>
</evidence>
<dbReference type="GO" id="GO:0006366">
    <property type="term" value="P:transcription by RNA polymerase II"/>
    <property type="evidence" value="ECO:0007669"/>
    <property type="project" value="TreeGrafter"/>
</dbReference>
<protein>
    <recommendedName>
        <fullName evidence="7">DNA 5'-3' helicase</fullName>
        <ecNumber evidence="7">5.6.2.3</ecNumber>
    </recommendedName>
</protein>
<keyword evidence="4" id="KW-0378">Hydrolase</keyword>
<keyword evidence="2" id="KW-0479">Metal-binding</keyword>
<evidence type="ECO:0000256" key="1">
    <source>
        <dbReference type="ARBA" id="ARBA00001966"/>
    </source>
</evidence>
<evidence type="ECO:0000256" key="2">
    <source>
        <dbReference type="ARBA" id="ARBA00022485"/>
    </source>
</evidence>
<dbReference type="InterPro" id="IPR027417">
    <property type="entry name" value="P-loop_NTPase"/>
</dbReference>
<dbReference type="GO" id="GO:0005634">
    <property type="term" value="C:nucleus"/>
    <property type="evidence" value="ECO:0007669"/>
    <property type="project" value="InterPro"/>
</dbReference>
<name>A0A1I7XS21_HETBA</name>
<keyword evidence="2" id="KW-0004">4Fe-4S</keyword>
<dbReference type="PRINTS" id="PR00852">
    <property type="entry name" value="XRODRMPGMNTD"/>
</dbReference>